<evidence type="ECO:0000313" key="2">
    <source>
        <dbReference type="EMBL" id="XCJ74278.1"/>
    </source>
</evidence>
<protein>
    <recommendedName>
        <fullName evidence="3">PASTA domain-containing protein</fullName>
    </recommendedName>
</protein>
<feature type="chain" id="PRO_5043381004" description="PASTA domain-containing protein" evidence="1">
    <location>
        <begin position="35"/>
        <end position="114"/>
    </location>
</feature>
<name>A0AAU8J0H0_9ACTN</name>
<dbReference type="EMBL" id="CP159534">
    <property type="protein sequence ID" value="XCJ74278.1"/>
    <property type="molecule type" value="Genomic_DNA"/>
</dbReference>
<sequence>MTPRATTRAVRRRVATVTAGAALALTVSAGAAVAVDGQRMPELRGRGLMHVFSTVDYRTRVDVKDVSGQKRHVLWPMSWKVCSQYPAAGRTIGDEGVRVGVVKNGEKCPRAATV</sequence>
<feature type="signal peptide" evidence="1">
    <location>
        <begin position="1"/>
        <end position="34"/>
    </location>
</feature>
<keyword evidence="1" id="KW-0732">Signal</keyword>
<reference evidence="2" key="1">
    <citation type="submission" date="2024-06" db="EMBL/GenBank/DDBJ databases">
        <title>Streptomyces sp. strain HUAS MG91 genome sequences.</title>
        <authorList>
            <person name="Mo P."/>
        </authorList>
    </citation>
    <scope>NUCLEOTIDE SEQUENCE</scope>
    <source>
        <strain evidence="2">HUAS MG91</strain>
    </source>
</reference>
<evidence type="ECO:0000256" key="1">
    <source>
        <dbReference type="SAM" id="SignalP"/>
    </source>
</evidence>
<dbReference type="RefSeq" id="WP_353945723.1">
    <property type="nucleotide sequence ID" value="NZ_CP159534.1"/>
</dbReference>
<proteinExistence type="predicted"/>
<organism evidence="2">
    <name type="scientific">Streptomyces tabacisoli</name>
    <dbReference type="NCBI Taxonomy" id="3156398"/>
    <lineage>
        <taxon>Bacteria</taxon>
        <taxon>Bacillati</taxon>
        <taxon>Actinomycetota</taxon>
        <taxon>Actinomycetes</taxon>
        <taxon>Kitasatosporales</taxon>
        <taxon>Streptomycetaceae</taxon>
        <taxon>Streptomyces</taxon>
    </lineage>
</organism>
<evidence type="ECO:0008006" key="3">
    <source>
        <dbReference type="Google" id="ProtNLM"/>
    </source>
</evidence>
<accession>A0AAU8J0H0</accession>
<dbReference type="KEGG" id="stac:ABII15_31815"/>
<gene>
    <name evidence="2" type="ORF">ABII15_31815</name>
</gene>
<dbReference type="AlphaFoldDB" id="A0AAU8J0H0"/>